<proteinExistence type="evidence at protein level"/>
<reference evidence="2" key="2">
    <citation type="journal article" date="2025" name="Proc. Natl. Acad. Sci. U.S.A.">
        <title>Structural basis for anaerobic alkane activation by a multisubunit glycyl radical enzyme.</title>
        <authorList>
            <person name="Andorfer M.C."/>
            <person name="Levitz T.S."/>
            <person name="Liu J."/>
            <person name="Chakraborty A."/>
            <person name="King-Roberts D.T."/>
            <person name="Nweneka D."/>
            <person name="Imrich C.N."/>
            <person name="Drennan C.L."/>
        </authorList>
    </citation>
    <scope>STRUCTURE BY ELECTRON MICROSCOPY (2.80 ANGSTROMS) OF 2-61 IN COMPLEX WITH [4FE-4S] CLUSTER</scope>
</reference>
<feature type="binding site" evidence="2">
    <location>
        <position position="22"/>
    </location>
    <ligand>
        <name>[4Fe-4S] cluster</name>
        <dbReference type="ChEBI" id="CHEBI:49883"/>
    </ligand>
</feature>
<feature type="binding site" evidence="2">
    <location>
        <position position="7"/>
    </location>
    <ligand>
        <name>[4Fe-4S] cluster</name>
        <dbReference type="ChEBI" id="CHEBI:49883"/>
    </ligand>
</feature>
<feature type="binding site" evidence="2">
    <location>
        <position position="48"/>
    </location>
    <ligand>
        <name>[4Fe-4S] cluster</name>
        <dbReference type="ChEBI" id="CHEBI:49883"/>
    </ligand>
</feature>
<organism evidence="1">
    <name type="scientific">Azoarcus sp. HxN1</name>
    <dbReference type="NCBI Taxonomy" id="83404"/>
    <lineage>
        <taxon>Bacteria</taxon>
        <taxon>Pseudomonadati</taxon>
        <taxon>Pseudomonadota</taxon>
        <taxon>Betaproteobacteria</taxon>
        <taxon>Rhodocyclales</taxon>
        <taxon>Zoogloeaceae</taxon>
        <taxon>Azoarcus</taxon>
    </lineage>
</organism>
<keyword evidence="2" id="KW-0479">Metal-binding</keyword>
<feature type="binding site" evidence="2">
    <location>
        <position position="4"/>
    </location>
    <ligand>
        <name>[4Fe-4S] cluster</name>
        <dbReference type="ChEBI" id="CHEBI:49883"/>
    </ligand>
</feature>
<dbReference type="InterPro" id="IPR038640">
    <property type="entry name" value="BssC_sf"/>
</dbReference>
<reference evidence="1" key="1">
    <citation type="journal article" date="2008" name="Environ. Microbiol.">
        <title>Genes encoding the candidate enzyme for anaerobic activation of n-alkanes in the denitrifying bacterium, strain HxN1.</title>
        <authorList>
            <person name="Grundmann O."/>
            <person name="Behrends A."/>
            <person name="Rabus R."/>
            <person name="Amann J."/>
            <person name="Halder T."/>
            <person name="Heider J."/>
            <person name="Widdel F."/>
        </authorList>
    </citation>
    <scope>NUCLEOTIDE SEQUENCE</scope>
    <source>
        <strain evidence="1">HxN1</strain>
    </source>
</reference>
<name>A9J4K2_9RHOO</name>
<dbReference type="EMBL" id="AM748709">
    <property type="protein sequence ID" value="CAO03073.1"/>
    <property type="molecule type" value="Genomic_DNA"/>
</dbReference>
<protein>
    <submittedName>
        <fullName evidence="1">1-methyl alkyl succinate synthase subunit MasC</fullName>
    </submittedName>
</protein>
<dbReference type="PDB" id="9O8U">
    <property type="method" value="EM"/>
    <property type="resolution" value="2.80 A"/>
    <property type="chains" value="C/F=2-61"/>
</dbReference>
<dbReference type="Gene3D" id="6.20.90.20">
    <property type="entry name" value="Benzylsuccinate synthase gamma subunit"/>
    <property type="match status" value="1"/>
</dbReference>
<evidence type="ECO:0000313" key="1">
    <source>
        <dbReference type="EMBL" id="CAO03073.1"/>
    </source>
</evidence>
<dbReference type="InterPro" id="IPR013161">
    <property type="entry name" value="BssC"/>
</dbReference>
<sequence length="61" mass="7015">MSTCKECRNYFPINEEASRGDCVRRISDERQSYYTARPTTEAAKCEGCSDYLENTRTAKAH</sequence>
<dbReference type="Pfam" id="PF08201">
    <property type="entry name" value="BssC_TutF"/>
    <property type="match status" value="1"/>
</dbReference>
<dbReference type="EMDB" id="EMD-70238"/>
<keyword evidence="2" id="KW-0002">3D-structure</keyword>
<dbReference type="AlphaFoldDB" id="A9J4K2"/>
<gene>
    <name evidence="1" type="primary">masC</name>
</gene>
<accession>A9J4K2</accession>
<evidence type="ECO:0007829" key="2">
    <source>
        <dbReference type="PDB" id="9O8U"/>
    </source>
</evidence>
<keyword evidence="2" id="KW-0408">Iron</keyword>
<keyword evidence="2" id="KW-0004">4Fe-4S</keyword>
<keyword evidence="2" id="KW-0411">Iron-sulfur</keyword>